<dbReference type="EMBL" id="ABEU02000001">
    <property type="protein sequence ID" value="PNR61664.1"/>
    <property type="molecule type" value="Genomic_DNA"/>
</dbReference>
<dbReference type="PANTHER" id="PTHR46020:SF4">
    <property type="entry name" value="OS04G0650200 PROTEIN"/>
    <property type="match status" value="1"/>
</dbReference>
<dbReference type="Proteomes" id="UP000006727">
    <property type="component" value="Chromosome 1"/>
</dbReference>
<reference evidence="4 6" key="1">
    <citation type="journal article" date="2008" name="Science">
        <title>The Physcomitrella genome reveals evolutionary insights into the conquest of land by plants.</title>
        <authorList>
            <person name="Rensing S."/>
            <person name="Lang D."/>
            <person name="Zimmer A."/>
            <person name="Terry A."/>
            <person name="Salamov A."/>
            <person name="Shapiro H."/>
            <person name="Nishiyama T."/>
            <person name="Perroud P.-F."/>
            <person name="Lindquist E."/>
            <person name="Kamisugi Y."/>
            <person name="Tanahashi T."/>
            <person name="Sakakibara K."/>
            <person name="Fujita T."/>
            <person name="Oishi K."/>
            <person name="Shin-I T."/>
            <person name="Kuroki Y."/>
            <person name="Toyoda A."/>
            <person name="Suzuki Y."/>
            <person name="Hashimoto A."/>
            <person name="Yamaguchi K."/>
            <person name="Sugano A."/>
            <person name="Kohara Y."/>
            <person name="Fujiyama A."/>
            <person name="Anterola A."/>
            <person name="Aoki S."/>
            <person name="Ashton N."/>
            <person name="Barbazuk W.B."/>
            <person name="Barker E."/>
            <person name="Bennetzen J."/>
            <person name="Bezanilla M."/>
            <person name="Blankenship R."/>
            <person name="Cho S.H."/>
            <person name="Dutcher S."/>
            <person name="Estelle M."/>
            <person name="Fawcett J.A."/>
            <person name="Gundlach H."/>
            <person name="Hanada K."/>
            <person name="Heyl A."/>
            <person name="Hicks K.A."/>
            <person name="Hugh J."/>
            <person name="Lohr M."/>
            <person name="Mayer K."/>
            <person name="Melkozernov A."/>
            <person name="Murata T."/>
            <person name="Nelson D."/>
            <person name="Pils B."/>
            <person name="Prigge M."/>
            <person name="Reiss B."/>
            <person name="Renner T."/>
            <person name="Rombauts S."/>
            <person name="Rushton P."/>
            <person name="Sanderfoot A."/>
            <person name="Schween G."/>
            <person name="Shiu S.-H."/>
            <person name="Stueber K."/>
            <person name="Theodoulou F.L."/>
            <person name="Tu H."/>
            <person name="Van de Peer Y."/>
            <person name="Verrier P.J."/>
            <person name="Waters E."/>
            <person name="Wood A."/>
            <person name="Yang L."/>
            <person name="Cove D."/>
            <person name="Cuming A."/>
            <person name="Hasebe M."/>
            <person name="Lucas S."/>
            <person name="Mishler D.B."/>
            <person name="Reski R."/>
            <person name="Grigoriev I."/>
            <person name="Quatrano R.S."/>
            <person name="Boore J.L."/>
        </authorList>
    </citation>
    <scope>NUCLEOTIDE SEQUENCE [LARGE SCALE GENOMIC DNA]</scope>
    <source>
        <strain evidence="5 6">cv. Gransden 2004</strain>
    </source>
</reference>
<accession>A0A2K1L6M6</accession>
<evidence type="ECO:0008006" key="7">
    <source>
        <dbReference type="Google" id="ProtNLM"/>
    </source>
</evidence>
<dbReference type="EnsemblPlants" id="Pp3c1_2040V3.1">
    <property type="protein sequence ID" value="Pp3c1_2040V3.1"/>
    <property type="gene ID" value="Pp3c1_2040"/>
</dbReference>
<dbReference type="Gramene" id="Pp3c1_2040V3.1">
    <property type="protein sequence ID" value="Pp3c1_2040V3.1"/>
    <property type="gene ID" value="Pp3c1_2040"/>
</dbReference>
<dbReference type="Gene3D" id="3.40.50.1110">
    <property type="entry name" value="SGNH hydrolase"/>
    <property type="match status" value="1"/>
</dbReference>
<keyword evidence="6" id="KW-1185">Reference proteome</keyword>
<dbReference type="GO" id="GO:0006629">
    <property type="term" value="P:lipid metabolic process"/>
    <property type="evidence" value="ECO:0007669"/>
    <property type="project" value="UniProtKB-KW"/>
</dbReference>
<reference evidence="5" key="3">
    <citation type="submission" date="2020-12" db="UniProtKB">
        <authorList>
            <consortium name="EnsemblPlants"/>
        </authorList>
    </citation>
    <scope>IDENTIFICATION</scope>
</reference>
<evidence type="ECO:0000256" key="1">
    <source>
        <dbReference type="ARBA" id="ARBA00008668"/>
    </source>
</evidence>
<evidence type="ECO:0000256" key="3">
    <source>
        <dbReference type="ARBA" id="ARBA00023098"/>
    </source>
</evidence>
<dbReference type="AlphaFoldDB" id="A0A2K1L6M6"/>
<name>A0A2K1L6M6_PHYPA</name>
<evidence type="ECO:0000313" key="6">
    <source>
        <dbReference type="Proteomes" id="UP000006727"/>
    </source>
</evidence>
<evidence type="ECO:0000313" key="4">
    <source>
        <dbReference type="EMBL" id="PNR61664.1"/>
    </source>
</evidence>
<dbReference type="InterPro" id="IPR001087">
    <property type="entry name" value="GDSL"/>
</dbReference>
<dbReference type="GO" id="GO:0016788">
    <property type="term" value="F:hydrolase activity, acting on ester bonds"/>
    <property type="evidence" value="ECO:0007669"/>
    <property type="project" value="InterPro"/>
</dbReference>
<dbReference type="STRING" id="3218.A0A2K1L6M6"/>
<protein>
    <recommendedName>
        <fullName evidence="7">SGNH hydrolase-type esterase domain-containing protein</fullName>
    </recommendedName>
</protein>
<sequence>MAHPLDSKLQARGATTINIRTYSTFALPLLSNPHDNLHAEDIVQMITITSLYSFQEPSVLPNLKSDQHTSFIYAPVYIATEGQTVIHSSFSDQGSVQLERSETWQYHFTALSRMAAHPTKRKNSGNRPAAVLTVFLAVCSLLSTHFGCTDGAQGLFVFGDSYTDTGENLYYPYGMTWPGDGTARRSSDGRNEVDFIAAKLGVPSPTPWEDLPGNGYQNNGGANFGVGGAAVTYAYGWKPLDKQVDEFEGLVKGGTWTAAHLAQSVALVSIGVNDYTYYNKQGNGVQGVSAFVDTVVGKMGDQMNRISKLGVRSIMVENLVPMSCMPFTTLWINGETGCVMNDLLDTETNLHDARLQAKVNELNKGGANIMMLDLTKALRRLFENGPAYGFSDAYKRCCTGSCGGGDGYTVCNNPQKHVIFDSIHPTEAAWKAVTNFYTYSAGYTKGATLNTWFKQNQMIT</sequence>
<evidence type="ECO:0000256" key="2">
    <source>
        <dbReference type="ARBA" id="ARBA00022801"/>
    </source>
</evidence>
<dbReference type="Pfam" id="PF00657">
    <property type="entry name" value="Lipase_GDSL"/>
    <property type="match status" value="1"/>
</dbReference>
<keyword evidence="2" id="KW-0378">Hydrolase</keyword>
<dbReference type="PaxDb" id="3218-PP1S445_2V6.1"/>
<gene>
    <name evidence="5" type="primary">LOC112287245</name>
    <name evidence="4" type="ORF">PHYPA_000087</name>
</gene>
<dbReference type="PANTHER" id="PTHR46020">
    <property type="entry name" value="OSJNBB0059K02.9 PROTEIN"/>
    <property type="match status" value="1"/>
</dbReference>
<reference evidence="4 6" key="2">
    <citation type="journal article" date="2018" name="Plant J.">
        <title>The Physcomitrella patens chromosome-scale assembly reveals moss genome structure and evolution.</title>
        <authorList>
            <person name="Lang D."/>
            <person name="Ullrich K.K."/>
            <person name="Murat F."/>
            <person name="Fuchs J."/>
            <person name="Jenkins J."/>
            <person name="Haas F.B."/>
            <person name="Piednoel M."/>
            <person name="Gundlach H."/>
            <person name="Van Bel M."/>
            <person name="Meyberg R."/>
            <person name="Vives C."/>
            <person name="Morata J."/>
            <person name="Symeonidi A."/>
            <person name="Hiss M."/>
            <person name="Muchero W."/>
            <person name="Kamisugi Y."/>
            <person name="Saleh O."/>
            <person name="Blanc G."/>
            <person name="Decker E.L."/>
            <person name="van Gessel N."/>
            <person name="Grimwood J."/>
            <person name="Hayes R.D."/>
            <person name="Graham S.W."/>
            <person name="Gunter L.E."/>
            <person name="McDaniel S.F."/>
            <person name="Hoernstein S.N.W."/>
            <person name="Larsson A."/>
            <person name="Li F.W."/>
            <person name="Perroud P.F."/>
            <person name="Phillips J."/>
            <person name="Ranjan P."/>
            <person name="Rokshar D.S."/>
            <person name="Rothfels C.J."/>
            <person name="Schneider L."/>
            <person name="Shu S."/>
            <person name="Stevenson D.W."/>
            <person name="Thummler F."/>
            <person name="Tillich M."/>
            <person name="Villarreal Aguilar J.C."/>
            <person name="Widiez T."/>
            <person name="Wong G.K."/>
            <person name="Wymore A."/>
            <person name="Zhang Y."/>
            <person name="Zimmer A.D."/>
            <person name="Quatrano R.S."/>
            <person name="Mayer K.F.X."/>
            <person name="Goodstein D."/>
            <person name="Casacuberta J.M."/>
            <person name="Vandepoele K."/>
            <person name="Reski R."/>
            <person name="Cuming A.C."/>
            <person name="Tuskan G.A."/>
            <person name="Maumus F."/>
            <person name="Salse J."/>
            <person name="Schmutz J."/>
            <person name="Rensing S.A."/>
        </authorList>
    </citation>
    <scope>NUCLEOTIDE SEQUENCE [LARGE SCALE GENOMIC DNA]</scope>
    <source>
        <strain evidence="5 6">cv. Gransden 2004</strain>
    </source>
</reference>
<dbReference type="SUPFAM" id="SSF52266">
    <property type="entry name" value="SGNH hydrolase"/>
    <property type="match status" value="1"/>
</dbReference>
<organism evidence="4">
    <name type="scientific">Physcomitrium patens</name>
    <name type="common">Spreading-leaved earth moss</name>
    <name type="synonym">Physcomitrella patens</name>
    <dbReference type="NCBI Taxonomy" id="3218"/>
    <lineage>
        <taxon>Eukaryota</taxon>
        <taxon>Viridiplantae</taxon>
        <taxon>Streptophyta</taxon>
        <taxon>Embryophyta</taxon>
        <taxon>Bryophyta</taxon>
        <taxon>Bryophytina</taxon>
        <taxon>Bryopsida</taxon>
        <taxon>Funariidae</taxon>
        <taxon>Funariales</taxon>
        <taxon>Funariaceae</taxon>
        <taxon>Physcomitrium</taxon>
    </lineage>
</organism>
<evidence type="ECO:0000313" key="5">
    <source>
        <dbReference type="EnsemblPlants" id="Pp3c1_2040V3.1"/>
    </source>
</evidence>
<dbReference type="InterPro" id="IPR036514">
    <property type="entry name" value="SGNH_hydro_sf"/>
</dbReference>
<proteinExistence type="inferred from homology"/>
<comment type="similarity">
    <text evidence="1">Belongs to the 'GDSL' lipolytic enzyme family.</text>
</comment>
<keyword evidence="3" id="KW-0443">Lipid metabolism</keyword>